<protein>
    <recommendedName>
        <fullName evidence="4">AMP-dependent synthetase/ligase domain-containing protein</fullName>
    </recommendedName>
</protein>
<reference evidence="2" key="1">
    <citation type="submission" date="2023-06" db="EMBL/GenBank/DDBJ databases">
        <title>Survivors Of The Sea: Transcriptome response of Skeletonema marinoi to long-term dormancy.</title>
        <authorList>
            <person name="Pinder M.I.M."/>
            <person name="Kourtchenko O."/>
            <person name="Robertson E.K."/>
            <person name="Larsson T."/>
            <person name="Maumus F."/>
            <person name="Osuna-Cruz C.M."/>
            <person name="Vancaester E."/>
            <person name="Stenow R."/>
            <person name="Vandepoele K."/>
            <person name="Ploug H."/>
            <person name="Bruchert V."/>
            <person name="Godhe A."/>
            <person name="Topel M."/>
        </authorList>
    </citation>
    <scope>NUCLEOTIDE SEQUENCE</scope>
    <source>
        <strain evidence="2">R05AC</strain>
    </source>
</reference>
<dbReference type="Proteomes" id="UP001224775">
    <property type="component" value="Unassembled WGS sequence"/>
</dbReference>
<accession>A0AAD9DGM3</accession>
<proteinExistence type="predicted"/>
<evidence type="ECO:0000313" key="3">
    <source>
        <dbReference type="Proteomes" id="UP001224775"/>
    </source>
</evidence>
<feature type="region of interest" description="Disordered" evidence="1">
    <location>
        <begin position="1"/>
        <end position="41"/>
    </location>
</feature>
<keyword evidence="3" id="KW-1185">Reference proteome</keyword>
<comment type="caution">
    <text evidence="2">The sequence shown here is derived from an EMBL/GenBank/DDBJ whole genome shotgun (WGS) entry which is preliminary data.</text>
</comment>
<gene>
    <name evidence="2" type="ORF">QTG54_004416</name>
</gene>
<dbReference type="AlphaFoldDB" id="A0AAD9DGM3"/>
<evidence type="ECO:0000313" key="2">
    <source>
        <dbReference type="EMBL" id="KAK1745125.1"/>
    </source>
</evidence>
<sequence length="304" mass="34417">MLHNATARSLMRMNRMSGWRRKRRKRRLSSKPPPKPPNTIQQHERLLQQHRLALPRPPLLIFQPPQQWHINTRDEPTSNGNHQCWRCPRSIGSDHPHQEIIRYEHKNVKWTLKHVNYYADALACGLVDSGLQPGDVVLSWLPMHLAEQHILQFACSKAGFLLYHLDPNPALAKSNPDKAKPPSPRPSNLQMPMSSSPKKQAMMSIMLISLKGLFLKYAFSTLERACPSSPPCIRVTASLIKRACTHSNISWYLAIIWTACFVVQSKALDGKTPLLGELVLDNDGIPVKTGKVMTMKRSSKQGLA</sequence>
<feature type="compositionally biased region" description="Polar residues" evidence="1">
    <location>
        <begin position="186"/>
        <end position="195"/>
    </location>
</feature>
<dbReference type="EMBL" id="JATAAI010000006">
    <property type="protein sequence ID" value="KAK1745125.1"/>
    <property type="molecule type" value="Genomic_DNA"/>
</dbReference>
<dbReference type="Gene3D" id="3.40.50.980">
    <property type="match status" value="1"/>
</dbReference>
<name>A0AAD9DGM3_9STRA</name>
<evidence type="ECO:0000256" key="1">
    <source>
        <dbReference type="SAM" id="MobiDB-lite"/>
    </source>
</evidence>
<feature type="region of interest" description="Disordered" evidence="1">
    <location>
        <begin position="172"/>
        <end position="195"/>
    </location>
</feature>
<feature type="compositionally biased region" description="Basic residues" evidence="1">
    <location>
        <begin position="18"/>
        <end position="29"/>
    </location>
</feature>
<organism evidence="2 3">
    <name type="scientific">Skeletonema marinoi</name>
    <dbReference type="NCBI Taxonomy" id="267567"/>
    <lineage>
        <taxon>Eukaryota</taxon>
        <taxon>Sar</taxon>
        <taxon>Stramenopiles</taxon>
        <taxon>Ochrophyta</taxon>
        <taxon>Bacillariophyta</taxon>
        <taxon>Coscinodiscophyceae</taxon>
        <taxon>Thalassiosirophycidae</taxon>
        <taxon>Thalassiosirales</taxon>
        <taxon>Skeletonemataceae</taxon>
        <taxon>Skeletonema</taxon>
        <taxon>Skeletonema marinoi-dohrnii complex</taxon>
    </lineage>
</organism>
<dbReference type="SUPFAM" id="SSF56801">
    <property type="entry name" value="Acetyl-CoA synthetase-like"/>
    <property type="match status" value="1"/>
</dbReference>
<evidence type="ECO:0008006" key="4">
    <source>
        <dbReference type="Google" id="ProtNLM"/>
    </source>
</evidence>